<dbReference type="CDD" id="cd09272">
    <property type="entry name" value="RNase_HI_RT_Ty1"/>
    <property type="match status" value="1"/>
</dbReference>
<dbReference type="GeneID" id="120281162"/>
<dbReference type="Proteomes" id="UP001515500">
    <property type="component" value="Chromosome 17"/>
</dbReference>
<proteinExistence type="predicted"/>
<sequence length="154" mass="17235">MTSLMNVNEKLCLDDGSGDTDAGKYRRLVGILLYLTHTRPNLMYVVSVVPRYMHRPSMHHLGAVKRIMHHIASTLDFGLLYQSSDQLRLRGYTDSDCGGSVDDRKSTTGWVFNIGSAVVAWSSKEQDITALSSVEAEYISHFSCLPRHMAEKTP</sequence>
<protein>
    <submittedName>
        <fullName evidence="2">Secreted RxLR effector protein 161-like</fullName>
    </submittedName>
</protein>
<evidence type="ECO:0000313" key="1">
    <source>
        <dbReference type="Proteomes" id="UP001515500"/>
    </source>
</evidence>
<gene>
    <name evidence="2" type="primary">LOC120281162</name>
</gene>
<dbReference type="AlphaFoldDB" id="A0AB40CXR8"/>
<name>A0AB40CXR8_DIOCR</name>
<dbReference type="PANTHER" id="PTHR11439:SF463">
    <property type="entry name" value="REVERSE TRANSCRIPTASE TY1_COPIA-TYPE DOMAIN-CONTAINING PROTEIN"/>
    <property type="match status" value="1"/>
</dbReference>
<evidence type="ECO:0000313" key="2">
    <source>
        <dbReference type="RefSeq" id="XP_039143998.1"/>
    </source>
</evidence>
<accession>A0AB40CXR8</accession>
<dbReference type="PANTHER" id="PTHR11439">
    <property type="entry name" value="GAG-POL-RELATED RETROTRANSPOSON"/>
    <property type="match status" value="1"/>
</dbReference>
<keyword evidence="1" id="KW-1185">Reference proteome</keyword>
<dbReference type="RefSeq" id="XP_039143998.1">
    <property type="nucleotide sequence ID" value="XM_039288064.1"/>
</dbReference>
<reference evidence="2" key="1">
    <citation type="submission" date="2025-08" db="UniProtKB">
        <authorList>
            <consortium name="RefSeq"/>
        </authorList>
    </citation>
    <scope>IDENTIFICATION</scope>
</reference>
<organism evidence="1 2">
    <name type="scientific">Dioscorea cayennensis subsp. rotundata</name>
    <name type="common">White Guinea yam</name>
    <name type="synonym">Dioscorea rotundata</name>
    <dbReference type="NCBI Taxonomy" id="55577"/>
    <lineage>
        <taxon>Eukaryota</taxon>
        <taxon>Viridiplantae</taxon>
        <taxon>Streptophyta</taxon>
        <taxon>Embryophyta</taxon>
        <taxon>Tracheophyta</taxon>
        <taxon>Spermatophyta</taxon>
        <taxon>Magnoliopsida</taxon>
        <taxon>Liliopsida</taxon>
        <taxon>Dioscoreales</taxon>
        <taxon>Dioscoreaceae</taxon>
        <taxon>Dioscorea</taxon>
    </lineage>
</organism>